<reference evidence="4" key="1">
    <citation type="journal article" date="2019" name="Int. J. Syst. Evol. Microbiol.">
        <title>The Global Catalogue of Microorganisms (GCM) 10K type strain sequencing project: providing services to taxonomists for standard genome sequencing and annotation.</title>
        <authorList>
            <consortium name="The Broad Institute Genomics Platform"/>
            <consortium name="The Broad Institute Genome Sequencing Center for Infectious Disease"/>
            <person name="Wu L."/>
            <person name="Ma J."/>
        </authorList>
    </citation>
    <scope>NUCLEOTIDE SEQUENCE [LARGE SCALE GENOMIC DNA]</scope>
    <source>
        <strain evidence="4">NBRC 110107</strain>
    </source>
</reference>
<gene>
    <name evidence="3" type="ORF">GCM10007859_19400</name>
</gene>
<feature type="transmembrane region" description="Helical" evidence="1">
    <location>
        <begin position="41"/>
        <end position="72"/>
    </location>
</feature>
<evidence type="ECO:0000259" key="2">
    <source>
        <dbReference type="Pfam" id="PF03372"/>
    </source>
</evidence>
<dbReference type="Proteomes" id="UP001156921">
    <property type="component" value="Unassembled WGS sequence"/>
</dbReference>
<feature type="transmembrane region" description="Helical" evidence="1">
    <location>
        <begin position="7"/>
        <end position="29"/>
    </location>
</feature>
<accession>A0ABQ6BKX8</accession>
<dbReference type="Gene3D" id="3.60.10.10">
    <property type="entry name" value="Endonuclease/exonuclease/phosphatase"/>
    <property type="match status" value="1"/>
</dbReference>
<feature type="domain" description="Endonuclease/exonuclease/phosphatase" evidence="2">
    <location>
        <begin position="103"/>
        <end position="286"/>
    </location>
</feature>
<evidence type="ECO:0000313" key="4">
    <source>
        <dbReference type="Proteomes" id="UP001156921"/>
    </source>
</evidence>
<keyword evidence="4" id="KW-1185">Reference proteome</keyword>
<dbReference type="EMBL" id="BSOY01000043">
    <property type="protein sequence ID" value="GLS01921.1"/>
    <property type="molecule type" value="Genomic_DNA"/>
</dbReference>
<evidence type="ECO:0000256" key="1">
    <source>
        <dbReference type="SAM" id="Phobius"/>
    </source>
</evidence>
<proteinExistence type="predicted"/>
<comment type="caution">
    <text evidence="3">The sequence shown here is derived from an EMBL/GenBank/DDBJ whole genome shotgun (WGS) entry which is preliminary data.</text>
</comment>
<dbReference type="InterPro" id="IPR005135">
    <property type="entry name" value="Endo/exonuclease/phosphatase"/>
</dbReference>
<keyword evidence="1" id="KW-0472">Membrane</keyword>
<dbReference type="Pfam" id="PF03372">
    <property type="entry name" value="Exo_endo_phos"/>
    <property type="match status" value="1"/>
</dbReference>
<name>A0ABQ6BKX8_9CAUL</name>
<sequence length="303" mass="32051">MTPAKDMFWITGAIILLAALPALLNVRMAPLELLANLRPQVIVLVIAFGLAAVTVGRYVPAVVAALVVAALLATTPELFSKGPAPVTRPALTVVWCNVFRTAGVVDRLAVLARKEAADIIILAEPPADQARTRRALSDYPFVYGAVDPAEHGAVVFSRNALIERPGPDLPEGVYPVSIVETGGIRIIAMHPPVAVTPARLRASDLMMAAAVQEAKASPTLVIGDMNATPWSDRLRILSSKLDRISPALSSTWFSSLPVLGLPIDHAFVTSDLRASARVGPGVGSDHLPLIISIARDRGPNFAP</sequence>
<evidence type="ECO:0000313" key="3">
    <source>
        <dbReference type="EMBL" id="GLS01921.1"/>
    </source>
</evidence>
<keyword evidence="1" id="KW-1133">Transmembrane helix</keyword>
<keyword evidence="1" id="KW-0812">Transmembrane</keyword>
<dbReference type="InterPro" id="IPR036691">
    <property type="entry name" value="Endo/exonu/phosph_ase_sf"/>
</dbReference>
<protein>
    <recommendedName>
        <fullName evidence="2">Endonuclease/exonuclease/phosphatase domain-containing protein</fullName>
    </recommendedName>
</protein>
<organism evidence="3 4">
    <name type="scientific">Brevundimonas denitrificans</name>
    <dbReference type="NCBI Taxonomy" id="1443434"/>
    <lineage>
        <taxon>Bacteria</taxon>
        <taxon>Pseudomonadati</taxon>
        <taxon>Pseudomonadota</taxon>
        <taxon>Alphaproteobacteria</taxon>
        <taxon>Caulobacterales</taxon>
        <taxon>Caulobacteraceae</taxon>
        <taxon>Brevundimonas</taxon>
    </lineage>
</organism>
<dbReference type="SUPFAM" id="SSF56219">
    <property type="entry name" value="DNase I-like"/>
    <property type="match status" value="1"/>
</dbReference>